<dbReference type="PRINTS" id="PR00702">
    <property type="entry name" value="ACRIFLAVINRP"/>
</dbReference>
<feature type="transmembrane region" description="Helical" evidence="9">
    <location>
        <begin position="966"/>
        <end position="986"/>
    </location>
</feature>
<dbReference type="Gene3D" id="3.30.2090.10">
    <property type="entry name" value="Multidrug efflux transporter AcrB TolC docking domain, DN and DC subdomains"/>
    <property type="match status" value="2"/>
</dbReference>
<dbReference type="InterPro" id="IPR001036">
    <property type="entry name" value="Acrflvin-R"/>
</dbReference>
<dbReference type="GO" id="GO:0005886">
    <property type="term" value="C:plasma membrane"/>
    <property type="evidence" value="ECO:0007669"/>
    <property type="project" value="UniProtKB-SubCell"/>
</dbReference>
<keyword evidence="11" id="KW-1185">Reference proteome</keyword>
<dbReference type="SUPFAM" id="SSF82866">
    <property type="entry name" value="Multidrug efflux transporter AcrB transmembrane domain"/>
    <property type="match status" value="2"/>
</dbReference>
<dbReference type="Gene3D" id="1.20.1640.10">
    <property type="entry name" value="Multidrug efflux transporter AcrB transmembrane domain"/>
    <property type="match status" value="2"/>
</dbReference>
<reference evidence="10 11" key="1">
    <citation type="journal article" date="2014" name="Int. J. Syst. Evol. Microbiol.">
        <title>Complete genome sequence of Corynebacterium casei LMG S-19264T (=DSM 44701T), isolated from a smear-ripened cheese.</title>
        <authorList>
            <consortium name="US DOE Joint Genome Institute (JGI-PGF)"/>
            <person name="Walter F."/>
            <person name="Albersmeier A."/>
            <person name="Kalinowski J."/>
            <person name="Ruckert C."/>
        </authorList>
    </citation>
    <scope>NUCLEOTIDE SEQUENCE [LARGE SCALE GENOMIC DNA]</scope>
    <source>
        <strain evidence="10 11">KCTC 23968</strain>
    </source>
</reference>
<dbReference type="PANTHER" id="PTHR32063:SF14">
    <property type="entry name" value="BLL4319 PROTEIN"/>
    <property type="match status" value="1"/>
</dbReference>
<feature type="transmembrane region" description="Helical" evidence="9">
    <location>
        <begin position="917"/>
        <end position="938"/>
    </location>
</feature>
<feature type="transmembrane region" description="Helical" evidence="9">
    <location>
        <begin position="865"/>
        <end position="884"/>
    </location>
</feature>
<evidence type="ECO:0000313" key="11">
    <source>
        <dbReference type="Proteomes" id="UP000600865"/>
    </source>
</evidence>
<evidence type="ECO:0000256" key="9">
    <source>
        <dbReference type="SAM" id="Phobius"/>
    </source>
</evidence>
<keyword evidence="6 9" id="KW-1133">Transmembrane helix</keyword>
<keyword evidence="5 9" id="KW-0812">Transmembrane</keyword>
<organism evidence="10 11">
    <name type="scientific">Litorimonas cladophorae</name>
    <dbReference type="NCBI Taxonomy" id="1220491"/>
    <lineage>
        <taxon>Bacteria</taxon>
        <taxon>Pseudomonadati</taxon>
        <taxon>Pseudomonadota</taxon>
        <taxon>Alphaproteobacteria</taxon>
        <taxon>Maricaulales</taxon>
        <taxon>Robiginitomaculaceae</taxon>
    </lineage>
</organism>
<dbReference type="Gene3D" id="3.30.70.1430">
    <property type="entry name" value="Multidrug efflux transporter AcrB pore domain"/>
    <property type="match status" value="2"/>
</dbReference>
<dbReference type="Gene3D" id="3.30.70.1320">
    <property type="entry name" value="Multidrug efflux transporter AcrB pore domain like"/>
    <property type="match status" value="1"/>
</dbReference>
<dbReference type="InterPro" id="IPR027463">
    <property type="entry name" value="AcrB_DN_DC_subdom"/>
</dbReference>
<gene>
    <name evidence="10" type="ORF">GCM10011309_27580</name>
</gene>
<evidence type="ECO:0000256" key="2">
    <source>
        <dbReference type="ARBA" id="ARBA00022448"/>
    </source>
</evidence>
<feature type="transmembrane region" description="Helical" evidence="9">
    <location>
        <begin position="532"/>
        <end position="549"/>
    </location>
</feature>
<dbReference type="FunFam" id="1.20.1640.10:FF:000001">
    <property type="entry name" value="Efflux pump membrane transporter"/>
    <property type="match status" value="1"/>
</dbReference>
<proteinExistence type="predicted"/>
<feature type="transmembrane region" description="Helical" evidence="9">
    <location>
        <begin position="464"/>
        <end position="487"/>
    </location>
</feature>
<evidence type="ECO:0000256" key="6">
    <source>
        <dbReference type="ARBA" id="ARBA00022989"/>
    </source>
</evidence>
<evidence type="ECO:0000256" key="8">
    <source>
        <dbReference type="SAM" id="MobiDB-lite"/>
    </source>
</evidence>
<keyword evidence="2" id="KW-0813">Transport</keyword>
<evidence type="ECO:0000256" key="3">
    <source>
        <dbReference type="ARBA" id="ARBA00022475"/>
    </source>
</evidence>
<keyword evidence="4" id="KW-0997">Cell inner membrane</keyword>
<dbReference type="SUPFAM" id="SSF82693">
    <property type="entry name" value="Multidrug efflux transporter AcrB pore domain, PN1, PN2, PC1 and PC2 subdomains"/>
    <property type="match status" value="4"/>
</dbReference>
<evidence type="ECO:0000256" key="4">
    <source>
        <dbReference type="ARBA" id="ARBA00022519"/>
    </source>
</evidence>
<dbReference type="RefSeq" id="WP_189587152.1">
    <property type="nucleotide sequence ID" value="NZ_BMYV01000004.1"/>
</dbReference>
<feature type="transmembrane region" description="Helical" evidence="9">
    <location>
        <begin position="992"/>
        <end position="1013"/>
    </location>
</feature>
<protein>
    <submittedName>
        <fullName evidence="10">Multidrug transporter</fullName>
    </submittedName>
</protein>
<keyword evidence="7 9" id="KW-0472">Membrane</keyword>
<feature type="transmembrane region" description="Helical" evidence="9">
    <location>
        <begin position="334"/>
        <end position="353"/>
    </location>
</feature>
<evidence type="ECO:0000313" key="10">
    <source>
        <dbReference type="EMBL" id="GGX75996.1"/>
    </source>
</evidence>
<dbReference type="Gene3D" id="3.30.70.1440">
    <property type="entry name" value="Multidrug efflux transporter AcrB pore domain"/>
    <property type="match status" value="1"/>
</dbReference>
<evidence type="ECO:0000256" key="1">
    <source>
        <dbReference type="ARBA" id="ARBA00004429"/>
    </source>
</evidence>
<feature type="transmembrane region" description="Helical" evidence="9">
    <location>
        <begin position="12"/>
        <end position="29"/>
    </location>
</feature>
<comment type="caution">
    <text evidence="10">The sequence shown here is derived from an EMBL/GenBank/DDBJ whole genome shotgun (WGS) entry which is preliminary data.</text>
</comment>
<feature type="transmembrane region" description="Helical" evidence="9">
    <location>
        <begin position="891"/>
        <end position="911"/>
    </location>
</feature>
<dbReference type="AlphaFoldDB" id="A0A918KVH7"/>
<name>A0A918KVH7_9PROT</name>
<sequence length="1060" mass="115791">MILSDISVKRPVFASVISLVLIIFGVIAFDRLSLREYPDIDAPIVSIDTRYPGASASVVETRITQIIEDRIAGVEGIRFINSTSSDGRSRISIEFGIDQDIDASANDIRDRISGVLDNLPEEADPPEVEKADSNDDVIIWLNLASDNMNVPELSDYAERYLVDRFSALDGVARVRVGGARNYALRVWIDRRKLAARNLTAADIEQALRSENIEAPAGTLESGQRIYTLRLNRTFRTAEDFQQLVIAQGDDGYLIRLADVARVERGTEEDRNMFRGNGVPMVGLGIIKQSTANTVDVAKAARDLADRLNETLPDGIIIARSFDSSVFISASIREVYTTLAIAVGLVTLVIFLFLGSLRATIIPAITVPISITATFIILLALGLSINLLTLLALVLAIGLVVDDAIVVLENIVRRITDLGETPLIAAYRGTRQVGFAVVATTLVLVAVFVPITFLQGDIGRLFREFALTMTAAVIFSSLLALTLTPMLASKLIKMKSRDTESKWTALPRAVDSVFAKVLRGYGWIIDRLIKRPIAVGLILMGLLGGAVYGFNNIQQEYVPTEDRGGFFVAVRGPEGATYSYMERYMDEIERRLMPYTESENGKEPEMTRLLIRAPGFGGNSYNSGFVIVVLNDWAVRRPADEIIAEVNGKLTDLPGIRAFARMRQGLGGGTGKPVQFVIGGPSYETLVEWRDTFVEELEANNPGLVDIDWDYKETQPQYRIDINYKRAADLGVSVDDIGRTLQTMLGSRRVTTYIDKGEEYDIILEGLRNEQNNANDVSNIYVRSNRSGQLIPLSNLVTIAPSADSASLNRYNRVRSITIEAGLAEDAALGDVLDAMQKTAREVLPQEASIDFKGQSLDFQTSGSSIMFVFATGLVIVFLVLAAQFESYRHPIIIILCVPATVAGGLLGLWLTGNSLNIYTQIGLIMLIGLAAKNGILIVEFANQLRDEGVEFYEAIKQSAMTRFRPIVMTGLTTAAGAIPLLTSSGAGAETRAAMGVVILFGVIAAALVCVLFVPTAYALIARGTGSPTDVEKRLERESRHTPRKESVATVKIEPKVQPAE</sequence>
<dbReference type="SUPFAM" id="SSF82714">
    <property type="entry name" value="Multidrug efflux transporter AcrB TolC docking domain, DN and DC subdomains"/>
    <property type="match status" value="2"/>
</dbReference>
<feature type="region of interest" description="Disordered" evidence="8">
    <location>
        <begin position="1029"/>
        <end position="1060"/>
    </location>
</feature>
<comment type="subcellular location">
    <subcellularLocation>
        <location evidence="1">Cell inner membrane</location>
        <topology evidence="1">Multi-pass membrane protein</topology>
    </subcellularLocation>
</comment>
<feature type="transmembrane region" description="Helical" evidence="9">
    <location>
        <begin position="432"/>
        <end position="452"/>
    </location>
</feature>
<keyword evidence="3" id="KW-1003">Cell membrane</keyword>
<evidence type="ECO:0000256" key="7">
    <source>
        <dbReference type="ARBA" id="ARBA00023136"/>
    </source>
</evidence>
<evidence type="ECO:0000256" key="5">
    <source>
        <dbReference type="ARBA" id="ARBA00022692"/>
    </source>
</evidence>
<accession>A0A918KVH7</accession>
<dbReference type="GO" id="GO:0042910">
    <property type="term" value="F:xenobiotic transmembrane transporter activity"/>
    <property type="evidence" value="ECO:0007669"/>
    <property type="project" value="TreeGrafter"/>
</dbReference>
<dbReference type="PANTHER" id="PTHR32063">
    <property type="match status" value="1"/>
</dbReference>
<feature type="compositionally biased region" description="Basic and acidic residues" evidence="8">
    <location>
        <begin position="1029"/>
        <end position="1046"/>
    </location>
</feature>
<feature type="transmembrane region" description="Helical" evidence="9">
    <location>
        <begin position="386"/>
        <end position="411"/>
    </location>
</feature>
<dbReference type="EMBL" id="BMYV01000004">
    <property type="protein sequence ID" value="GGX75996.1"/>
    <property type="molecule type" value="Genomic_DNA"/>
</dbReference>
<dbReference type="Pfam" id="PF00873">
    <property type="entry name" value="ACR_tran"/>
    <property type="match status" value="1"/>
</dbReference>
<feature type="transmembrane region" description="Helical" evidence="9">
    <location>
        <begin position="360"/>
        <end position="380"/>
    </location>
</feature>
<dbReference type="Proteomes" id="UP000600865">
    <property type="component" value="Unassembled WGS sequence"/>
</dbReference>